<accession>A0A0C9VT23</accession>
<proteinExistence type="predicted"/>
<evidence type="ECO:0000256" key="1">
    <source>
        <dbReference type="ARBA" id="ARBA00022448"/>
    </source>
</evidence>
<dbReference type="GO" id="GO:0005778">
    <property type="term" value="C:peroxisomal membrane"/>
    <property type="evidence" value="ECO:0007669"/>
    <property type="project" value="TreeGrafter"/>
</dbReference>
<gene>
    <name evidence="5" type="ORF">M422DRAFT_251005</name>
</gene>
<evidence type="ECO:0000256" key="3">
    <source>
        <dbReference type="ARBA" id="ARBA00022989"/>
    </source>
</evidence>
<keyword evidence="3" id="KW-1133">Transmembrane helix</keyword>
<dbReference type="PANTHER" id="PTHR11384:SF69">
    <property type="entry name" value="PEROXISOMAL LONG-CHAIN FATTY ACID IMPORT PROTEIN 1"/>
    <property type="match status" value="1"/>
</dbReference>
<dbReference type="GO" id="GO:0042760">
    <property type="term" value="P:very long-chain fatty acid catabolic process"/>
    <property type="evidence" value="ECO:0007669"/>
    <property type="project" value="TreeGrafter"/>
</dbReference>
<dbReference type="GO" id="GO:0007031">
    <property type="term" value="P:peroxisome organization"/>
    <property type="evidence" value="ECO:0007669"/>
    <property type="project" value="TreeGrafter"/>
</dbReference>
<dbReference type="GO" id="GO:0006635">
    <property type="term" value="P:fatty acid beta-oxidation"/>
    <property type="evidence" value="ECO:0007669"/>
    <property type="project" value="TreeGrafter"/>
</dbReference>
<dbReference type="OrthoDB" id="422637at2759"/>
<evidence type="ECO:0000256" key="2">
    <source>
        <dbReference type="ARBA" id="ARBA00022692"/>
    </source>
</evidence>
<dbReference type="Gene3D" id="3.40.50.300">
    <property type="entry name" value="P-loop containing nucleotide triphosphate hydrolases"/>
    <property type="match status" value="1"/>
</dbReference>
<keyword evidence="6" id="KW-1185">Reference proteome</keyword>
<keyword evidence="2" id="KW-0812">Transmembrane</keyword>
<evidence type="ECO:0000256" key="4">
    <source>
        <dbReference type="ARBA" id="ARBA00023136"/>
    </source>
</evidence>
<name>A0A0C9VT23_SPHS4</name>
<keyword evidence="4" id="KW-0472">Membrane</keyword>
<dbReference type="HOGENOM" id="CLU_082510_1_0_1"/>
<dbReference type="GO" id="GO:0005524">
    <property type="term" value="F:ATP binding"/>
    <property type="evidence" value="ECO:0007669"/>
    <property type="project" value="TreeGrafter"/>
</dbReference>
<sequence>MDHRGVTDDDLLTILSVVEMDHIVEREGGWDTARDWRDALSGGDKQKIAWARLFYHNPKYAVLDEATSHVPLELEMRMMQHATNLGITLLTVSHRPSLWQYHSHILQYDGAGGYVFTKLDAEHRLALQDEKQALEAKLLDVPKMKARLEGLRMVLEERVK</sequence>
<dbReference type="InterPro" id="IPR027417">
    <property type="entry name" value="P-loop_NTPase"/>
</dbReference>
<keyword evidence="1" id="KW-0813">Transport</keyword>
<evidence type="ECO:0000313" key="6">
    <source>
        <dbReference type="Proteomes" id="UP000054279"/>
    </source>
</evidence>
<evidence type="ECO:0000313" key="5">
    <source>
        <dbReference type="EMBL" id="KIJ45697.1"/>
    </source>
</evidence>
<dbReference type="GO" id="GO:0042626">
    <property type="term" value="F:ATPase-coupled transmembrane transporter activity"/>
    <property type="evidence" value="ECO:0007669"/>
    <property type="project" value="TreeGrafter"/>
</dbReference>
<protein>
    <recommendedName>
        <fullName evidence="7">ABC transporter domain-containing protein</fullName>
    </recommendedName>
</protein>
<dbReference type="GO" id="GO:0015910">
    <property type="term" value="P:long-chain fatty acid import into peroxisome"/>
    <property type="evidence" value="ECO:0007669"/>
    <property type="project" value="TreeGrafter"/>
</dbReference>
<dbReference type="EMBL" id="KN837111">
    <property type="protein sequence ID" value="KIJ45697.1"/>
    <property type="molecule type" value="Genomic_DNA"/>
</dbReference>
<dbReference type="AlphaFoldDB" id="A0A0C9VT23"/>
<dbReference type="Proteomes" id="UP000054279">
    <property type="component" value="Unassembled WGS sequence"/>
</dbReference>
<reference evidence="5 6" key="1">
    <citation type="submission" date="2014-06" db="EMBL/GenBank/DDBJ databases">
        <title>Evolutionary Origins and Diversification of the Mycorrhizal Mutualists.</title>
        <authorList>
            <consortium name="DOE Joint Genome Institute"/>
            <consortium name="Mycorrhizal Genomics Consortium"/>
            <person name="Kohler A."/>
            <person name="Kuo A."/>
            <person name="Nagy L.G."/>
            <person name="Floudas D."/>
            <person name="Copeland A."/>
            <person name="Barry K.W."/>
            <person name="Cichocki N."/>
            <person name="Veneault-Fourrey C."/>
            <person name="LaButti K."/>
            <person name="Lindquist E.A."/>
            <person name="Lipzen A."/>
            <person name="Lundell T."/>
            <person name="Morin E."/>
            <person name="Murat C."/>
            <person name="Riley R."/>
            <person name="Ohm R."/>
            <person name="Sun H."/>
            <person name="Tunlid A."/>
            <person name="Henrissat B."/>
            <person name="Grigoriev I.V."/>
            <person name="Hibbett D.S."/>
            <person name="Martin F."/>
        </authorList>
    </citation>
    <scope>NUCLEOTIDE SEQUENCE [LARGE SCALE GENOMIC DNA]</scope>
    <source>
        <strain evidence="5 6">SS14</strain>
    </source>
</reference>
<dbReference type="PANTHER" id="PTHR11384">
    <property type="entry name" value="ATP-BINDING CASSETTE, SUB-FAMILY D MEMBER"/>
    <property type="match status" value="1"/>
</dbReference>
<evidence type="ECO:0008006" key="7">
    <source>
        <dbReference type="Google" id="ProtNLM"/>
    </source>
</evidence>
<dbReference type="GO" id="GO:0005324">
    <property type="term" value="F:long-chain fatty acid transmembrane transporter activity"/>
    <property type="evidence" value="ECO:0007669"/>
    <property type="project" value="TreeGrafter"/>
</dbReference>
<dbReference type="InterPro" id="IPR050835">
    <property type="entry name" value="ABC_transporter_sub-D"/>
</dbReference>
<dbReference type="SUPFAM" id="SSF52540">
    <property type="entry name" value="P-loop containing nucleoside triphosphate hydrolases"/>
    <property type="match status" value="1"/>
</dbReference>
<organism evidence="5 6">
    <name type="scientific">Sphaerobolus stellatus (strain SS14)</name>
    <dbReference type="NCBI Taxonomy" id="990650"/>
    <lineage>
        <taxon>Eukaryota</taxon>
        <taxon>Fungi</taxon>
        <taxon>Dikarya</taxon>
        <taxon>Basidiomycota</taxon>
        <taxon>Agaricomycotina</taxon>
        <taxon>Agaricomycetes</taxon>
        <taxon>Phallomycetidae</taxon>
        <taxon>Geastrales</taxon>
        <taxon>Sphaerobolaceae</taxon>
        <taxon>Sphaerobolus</taxon>
    </lineage>
</organism>